<organism evidence="3 4">
    <name type="scientific">Tritrichomonas musculus</name>
    <dbReference type="NCBI Taxonomy" id="1915356"/>
    <lineage>
        <taxon>Eukaryota</taxon>
        <taxon>Metamonada</taxon>
        <taxon>Parabasalia</taxon>
        <taxon>Tritrichomonadida</taxon>
        <taxon>Tritrichomonadidae</taxon>
        <taxon>Tritrichomonas</taxon>
    </lineage>
</organism>
<feature type="coiled-coil region" evidence="1">
    <location>
        <begin position="423"/>
        <end position="450"/>
    </location>
</feature>
<comment type="caution">
    <text evidence="3">The sequence shown here is derived from an EMBL/GenBank/DDBJ whole genome shotgun (WGS) entry which is preliminary data.</text>
</comment>
<feature type="compositionally biased region" description="Polar residues" evidence="2">
    <location>
        <begin position="563"/>
        <end position="576"/>
    </location>
</feature>
<feature type="region of interest" description="Disordered" evidence="2">
    <location>
        <begin position="559"/>
        <end position="601"/>
    </location>
</feature>
<feature type="coiled-coil region" evidence="1">
    <location>
        <begin position="478"/>
        <end position="505"/>
    </location>
</feature>
<evidence type="ECO:0000313" key="4">
    <source>
        <dbReference type="Proteomes" id="UP001470230"/>
    </source>
</evidence>
<proteinExistence type="predicted"/>
<feature type="coiled-coil region" evidence="1">
    <location>
        <begin position="191"/>
        <end position="251"/>
    </location>
</feature>
<feature type="coiled-coil region" evidence="1">
    <location>
        <begin position="30"/>
        <end position="91"/>
    </location>
</feature>
<evidence type="ECO:0000313" key="3">
    <source>
        <dbReference type="EMBL" id="KAK8861139.1"/>
    </source>
</evidence>
<protein>
    <submittedName>
        <fullName evidence="3">Uncharacterized protein</fullName>
    </submittedName>
</protein>
<name>A0ABR2IEF6_9EUKA</name>
<gene>
    <name evidence="3" type="ORF">M9Y10_012834</name>
</gene>
<feature type="coiled-coil region" evidence="1">
    <location>
        <begin position="140"/>
        <end position="167"/>
    </location>
</feature>
<dbReference type="EMBL" id="JAPFFF010000018">
    <property type="protein sequence ID" value="KAK8861139.1"/>
    <property type="molecule type" value="Genomic_DNA"/>
</dbReference>
<dbReference type="Gene3D" id="1.20.58.60">
    <property type="match status" value="1"/>
</dbReference>
<feature type="coiled-coil region" evidence="1">
    <location>
        <begin position="281"/>
        <end position="322"/>
    </location>
</feature>
<reference evidence="3 4" key="1">
    <citation type="submission" date="2024-04" db="EMBL/GenBank/DDBJ databases">
        <title>Tritrichomonas musculus Genome.</title>
        <authorList>
            <person name="Alves-Ferreira E."/>
            <person name="Grigg M."/>
            <person name="Lorenzi H."/>
            <person name="Galac M."/>
        </authorList>
    </citation>
    <scope>NUCLEOTIDE SEQUENCE [LARGE SCALE GENOMIC DNA]</scope>
    <source>
        <strain evidence="3 4">EAF2021</strain>
    </source>
</reference>
<accession>A0ABR2IEF6</accession>
<keyword evidence="4" id="KW-1185">Reference proteome</keyword>
<feature type="coiled-coil region" evidence="1">
    <location>
        <begin position="367"/>
        <end position="394"/>
    </location>
</feature>
<evidence type="ECO:0000256" key="2">
    <source>
        <dbReference type="SAM" id="MobiDB-lite"/>
    </source>
</evidence>
<evidence type="ECO:0000256" key="1">
    <source>
        <dbReference type="SAM" id="Coils"/>
    </source>
</evidence>
<sequence length="762" mass="85462">MTFTTLLGQTVHSKALISVELNLEVILNFFEEVCEKLDEIDQKVNKFEDKYANKADREDTNSKINAINKRLDELDANCASLGDNANAAKAEMKKWMRDFGDKTESDIGKCLVDCRNMANHIVHECEPEIAKNVIKTLPNLESLLAENKSKQDQIDQLKNDLDKLKSSGVQSYSPNINISNADLQAISDEINGRMKEEMNKLRDSMKKYTDDQINNIFGHNDEQGKNFAIDVANALKAANSAKEKADMLSSEMNNRFDKTNDNINNLFTESSKAQSQLNNKLNDLGMENTKIKDKLNDLQKLIDNFNKRIEEQNVNSKQLQSMVIKDDGQIDVAPILKQLNINETKFALLDERMGVMEGKETVHPHIVDNLRDKLNILDQQIQDLTAKLGKFEADLLDNQSKMQKCEEVNLKQDEDILNLTSDSEKSKAAIDTIKQNLEKLIKRISELDDKYNSIGSKIDESISKQNALKNTQSKDQRFESVVQSLKNLEKDHDNTKQQLSAACEIIDQNSARIVALEQNSKGLSSSDITDIKNDLSRLWSEIQKLTQIQSEIKDDSFLPKVDLSSNSKPVQKTTMIDRSGLPRINSNNTQSPRTDSSLKTDKSEGLLYQMKRIIDSHSKSISQLDESKADKNATQQLFEQFRIALGELNSRIGTLRKALVGKVDVSELNTILNQVIDNADNDETATGVEPVRCICCGRPRRNVTGALDDPTLAKRLGGPVSTRVLGDGDGQVCFVYGERGDMYYGRSGTGKPIFSKAPDSII</sequence>
<keyword evidence="1" id="KW-0175">Coiled coil</keyword>
<dbReference type="Proteomes" id="UP001470230">
    <property type="component" value="Unassembled WGS sequence"/>
</dbReference>
<feature type="compositionally biased region" description="Polar residues" evidence="2">
    <location>
        <begin position="584"/>
        <end position="595"/>
    </location>
</feature>